<dbReference type="InterPro" id="IPR012037">
    <property type="entry name" value="Alpha/beta-hydrolase_fam"/>
</dbReference>
<keyword evidence="1" id="KW-0812">Transmembrane</keyword>
<dbReference type="InterPro" id="IPR027787">
    <property type="entry name" value="Alpha/beta-hydrolase_catalytic"/>
</dbReference>
<organism evidence="4 5">
    <name type="scientific">Tabrizicola piscis</name>
    <dbReference type="NCBI Taxonomy" id="2494374"/>
    <lineage>
        <taxon>Bacteria</taxon>
        <taxon>Pseudomonadati</taxon>
        <taxon>Pseudomonadota</taxon>
        <taxon>Alphaproteobacteria</taxon>
        <taxon>Rhodobacterales</taxon>
        <taxon>Paracoccaceae</taxon>
        <taxon>Tabrizicola</taxon>
    </lineage>
</organism>
<dbReference type="PIRSF" id="PIRSF007542">
    <property type="entry name" value="UCP007542"/>
    <property type="match status" value="1"/>
</dbReference>
<name>A0A3S8UCA8_9RHOB</name>
<keyword evidence="1" id="KW-0472">Membrane</keyword>
<proteinExistence type="predicted"/>
<dbReference type="OrthoDB" id="4397445at2"/>
<feature type="transmembrane region" description="Helical" evidence="1">
    <location>
        <begin position="54"/>
        <end position="75"/>
    </location>
</feature>
<evidence type="ECO:0000313" key="5">
    <source>
        <dbReference type="Proteomes" id="UP000282002"/>
    </source>
</evidence>
<dbReference type="Pfam" id="PF15420">
    <property type="entry name" value="Abhydrolase_9_N"/>
    <property type="match status" value="1"/>
</dbReference>
<evidence type="ECO:0000313" key="4">
    <source>
        <dbReference type="EMBL" id="AZL61226.1"/>
    </source>
</evidence>
<feature type="domain" description="Alpha/beta-hydrolase N-terminal" evidence="3">
    <location>
        <begin position="5"/>
        <end position="210"/>
    </location>
</feature>
<dbReference type="EMBL" id="CP034328">
    <property type="protein sequence ID" value="AZL61226.1"/>
    <property type="molecule type" value="Genomic_DNA"/>
</dbReference>
<dbReference type="Proteomes" id="UP000282002">
    <property type="component" value="Chromosome"/>
</dbReference>
<gene>
    <name evidence="4" type="ORF">EI545_15915</name>
</gene>
<evidence type="ECO:0000259" key="3">
    <source>
        <dbReference type="Pfam" id="PF15420"/>
    </source>
</evidence>
<protein>
    <recommendedName>
        <fullName evidence="6">Alpha/beta-hydrolase family protein</fullName>
    </recommendedName>
</protein>
<evidence type="ECO:0008006" key="6">
    <source>
        <dbReference type="Google" id="ProtNLM"/>
    </source>
</evidence>
<feature type="domain" description="Alpha/beta-hydrolase catalytic" evidence="2">
    <location>
        <begin position="229"/>
        <end position="519"/>
    </location>
</feature>
<dbReference type="KEGG" id="taw:EI545_15915"/>
<dbReference type="Pfam" id="PF10081">
    <property type="entry name" value="Abhydrolase_9"/>
    <property type="match status" value="1"/>
</dbReference>
<keyword evidence="5" id="KW-1185">Reference proteome</keyword>
<feature type="transmembrane region" description="Helical" evidence="1">
    <location>
        <begin position="95"/>
        <end position="117"/>
    </location>
</feature>
<accession>A0A3S8UCA8</accession>
<reference evidence="4 5" key="1">
    <citation type="submission" date="2018-12" db="EMBL/GenBank/DDBJ databases">
        <title>Complete genome sequencing of Tabrizicola sp. K13M18.</title>
        <authorList>
            <person name="Bae J.-W."/>
        </authorList>
    </citation>
    <scope>NUCLEOTIDE SEQUENCE [LARGE SCALE GENOMIC DNA]</scope>
    <source>
        <strain evidence="4 5">K13M18</strain>
    </source>
</reference>
<feature type="transmembrane region" description="Helical" evidence="1">
    <location>
        <begin position="14"/>
        <end position="34"/>
    </location>
</feature>
<evidence type="ECO:0000256" key="1">
    <source>
        <dbReference type="SAM" id="Phobius"/>
    </source>
</evidence>
<sequence>MAAALTPSLIPRSAVLQGVLCGLSLIAGYAIGGLARLVWQGLGLPQFSDRVKRLLLLGSGLFAAGLVLASLWLSLGWQNDIRLSMGLAPEQSGRLILVLAIALAVASVLLLLSRLFLKVARLVEGRANRFLSRRLAWMLGVGTAAFLFWSIGNGILVSRVLAVMDSAYAAIDATIQTDIAPPADPIKTGSAASLVDWQGIGHEGRNTVAAWPTAADITALSGAAALEPIRVYVGLNSAADVEVRAEMALAELLRVGAFDRSLLVIATPTGTGWVDQAGMAPLEILHGGDVASVSVQYSYLPSWLSLLVAPEYGRSTARAVFRKVYGHWASLPADERPRLFLFGLSLGALNSSLSADLLDVIEDPFDGALWVGPPFASQAWRDATAGRDPVSPVWRPVFRDGRILRFANQGTGFLQPDEDPEDWGRLRIGYLQYPGDPITFFAPDSLLHEPEWLKEPRGPNLPPGLRWYPIVTTLQGLLDVVTATQPPPGHGHVYAASDYLKAWTDLTAPVGWQADGMARIGYALRERGL</sequence>
<evidence type="ECO:0000259" key="2">
    <source>
        <dbReference type="Pfam" id="PF10081"/>
    </source>
</evidence>
<dbReference type="AlphaFoldDB" id="A0A3S8UCA8"/>
<dbReference type="InterPro" id="IPR027788">
    <property type="entry name" value="Alpha/beta-hydrolase_N_dom"/>
</dbReference>
<feature type="transmembrane region" description="Helical" evidence="1">
    <location>
        <begin position="137"/>
        <end position="156"/>
    </location>
</feature>
<keyword evidence="1" id="KW-1133">Transmembrane helix</keyword>